<dbReference type="PANTHER" id="PTHR32089">
    <property type="entry name" value="METHYL-ACCEPTING CHEMOTAXIS PROTEIN MCPB"/>
    <property type="match status" value="1"/>
</dbReference>
<evidence type="ECO:0000313" key="11">
    <source>
        <dbReference type="Proteomes" id="UP000295247"/>
    </source>
</evidence>
<dbReference type="PRINTS" id="PR00260">
    <property type="entry name" value="CHEMTRNSDUCR"/>
</dbReference>
<dbReference type="CDD" id="cd11386">
    <property type="entry name" value="MCP_signal"/>
    <property type="match status" value="1"/>
</dbReference>
<dbReference type="SMART" id="SM00304">
    <property type="entry name" value="HAMP"/>
    <property type="match status" value="2"/>
</dbReference>
<dbReference type="PANTHER" id="PTHR32089:SF112">
    <property type="entry name" value="LYSOZYME-LIKE PROTEIN-RELATED"/>
    <property type="match status" value="1"/>
</dbReference>
<comment type="subcellular location">
    <subcellularLocation>
        <location evidence="1">Membrane</location>
    </subcellularLocation>
</comment>
<reference evidence="10 11" key="1">
    <citation type="submission" date="2019-03" db="EMBL/GenBank/DDBJ databases">
        <title>Genomic Encyclopedia of Type Strains, Phase IV (KMG-IV): sequencing the most valuable type-strain genomes for metagenomic binning, comparative biology and taxonomic classification.</title>
        <authorList>
            <person name="Goeker M."/>
        </authorList>
    </citation>
    <scope>NUCLEOTIDE SEQUENCE [LARGE SCALE GENOMIC DNA]</scope>
    <source>
        <strain evidence="10 11">DSM 203</strain>
    </source>
</reference>
<dbReference type="Gene3D" id="1.10.287.950">
    <property type="entry name" value="Methyl-accepting chemotaxis protein"/>
    <property type="match status" value="1"/>
</dbReference>
<keyword evidence="2 4" id="KW-0807">Transducer</keyword>
<dbReference type="SUPFAM" id="SSF58104">
    <property type="entry name" value="Methyl-accepting chemotaxis protein (MCP) signaling domain"/>
    <property type="match status" value="1"/>
</dbReference>
<dbReference type="Gene3D" id="3.30.450.290">
    <property type="match status" value="1"/>
</dbReference>
<dbReference type="AlphaFoldDB" id="A0A4V2W9I3"/>
<feature type="region of interest" description="Disordered" evidence="6">
    <location>
        <begin position="312"/>
        <end position="335"/>
    </location>
</feature>
<dbReference type="GO" id="GO:0007165">
    <property type="term" value="P:signal transduction"/>
    <property type="evidence" value="ECO:0007669"/>
    <property type="project" value="UniProtKB-KW"/>
</dbReference>
<dbReference type="SMART" id="SM00283">
    <property type="entry name" value="MA"/>
    <property type="match status" value="1"/>
</dbReference>
<sequence length="538" mass="58431">MRRINDLPIWVRLMAAMWLILVPAWTGMIFWAANEQRQTAIDQAAAFADTLHEMTMAGLTTLMITGTISQRAEFLDQIVELRNLNDLRVLRGPGVADQYGPGTEDEHPRDEIEREVIATGEPYMELSEDGSVLRSVAPVFVRKDYLGKNCTMCHSLPPVDSVLGAVSMEISLDDVNASVERFGISIFTVATLLSLPVLLLLYIFTSRFVTRPMRQMTMGLRGIADGDGDLTHRLPVKGSDEIGQASSAFNAMMDNFRDLIGRVLASTTQLTQAARDLESITDITDSGCRRQRSEVDQMATAMNEMSATAQDMARNAQQGAEATREANEAAQAGTEVVSGTMKRIEQLAEEIQDASTVIRDLGADSDEIGKVLDVIRGVAEQTNLLALNAAIEAARAGEAGRGFAVVADEVRNLANRTQNSTQEIQAMIERLQQASRRAVSVMDESRDHAQVSRESAAEAEAALNAITQAVATINDVNSQVASAAEEQSAVAEEINRNVTSISDVSDRNAEGAKQTTDASDRLAKLAAELEALVGRFRI</sequence>
<evidence type="ECO:0000313" key="10">
    <source>
        <dbReference type="EMBL" id="TCW35530.1"/>
    </source>
</evidence>
<keyword evidence="5" id="KW-0175">Coiled coil</keyword>
<evidence type="ECO:0000256" key="4">
    <source>
        <dbReference type="PROSITE-ProRule" id="PRU00284"/>
    </source>
</evidence>
<evidence type="ECO:0000256" key="7">
    <source>
        <dbReference type="SAM" id="Phobius"/>
    </source>
</evidence>
<dbReference type="RefSeq" id="WP_123141637.1">
    <property type="nucleotide sequence ID" value="NZ_NRRH01000043.1"/>
</dbReference>
<dbReference type="FunFam" id="1.10.287.950:FF:000001">
    <property type="entry name" value="Methyl-accepting chemotaxis sensory transducer"/>
    <property type="match status" value="1"/>
</dbReference>
<dbReference type="CDD" id="cd06225">
    <property type="entry name" value="HAMP"/>
    <property type="match status" value="1"/>
</dbReference>
<feature type="domain" description="Methyl-accepting transducer" evidence="8">
    <location>
        <begin position="266"/>
        <end position="502"/>
    </location>
</feature>
<comment type="similarity">
    <text evidence="3">Belongs to the methyl-accepting chemotaxis (MCP) protein family.</text>
</comment>
<dbReference type="GO" id="GO:0004888">
    <property type="term" value="F:transmembrane signaling receptor activity"/>
    <property type="evidence" value="ECO:0007669"/>
    <property type="project" value="InterPro"/>
</dbReference>
<dbReference type="InterPro" id="IPR004089">
    <property type="entry name" value="MCPsignal_dom"/>
</dbReference>
<accession>A0A4V2W9I3</accession>
<keyword evidence="7" id="KW-1133">Transmembrane helix</keyword>
<evidence type="ECO:0000256" key="3">
    <source>
        <dbReference type="ARBA" id="ARBA00029447"/>
    </source>
</evidence>
<comment type="caution">
    <text evidence="10">The sequence shown here is derived from an EMBL/GenBank/DDBJ whole genome shotgun (WGS) entry which is preliminary data.</text>
</comment>
<dbReference type="GO" id="GO:0006935">
    <property type="term" value="P:chemotaxis"/>
    <property type="evidence" value="ECO:0007669"/>
    <property type="project" value="InterPro"/>
</dbReference>
<dbReference type="PROSITE" id="PS50111">
    <property type="entry name" value="CHEMOTAXIS_TRANSDUC_2"/>
    <property type="match status" value="1"/>
</dbReference>
<gene>
    <name evidence="10" type="ORF">EDC29_10693</name>
</gene>
<feature type="transmembrane region" description="Helical" evidence="7">
    <location>
        <begin position="9"/>
        <end position="33"/>
    </location>
</feature>
<dbReference type="Proteomes" id="UP000295247">
    <property type="component" value="Unassembled WGS sequence"/>
</dbReference>
<feature type="transmembrane region" description="Helical" evidence="7">
    <location>
        <begin position="182"/>
        <end position="204"/>
    </location>
</feature>
<dbReference type="Pfam" id="PF00672">
    <property type="entry name" value="HAMP"/>
    <property type="match status" value="1"/>
</dbReference>
<dbReference type="PROSITE" id="PS50885">
    <property type="entry name" value="HAMP"/>
    <property type="match status" value="1"/>
</dbReference>
<evidence type="ECO:0000259" key="9">
    <source>
        <dbReference type="PROSITE" id="PS50885"/>
    </source>
</evidence>
<evidence type="ECO:0000256" key="1">
    <source>
        <dbReference type="ARBA" id="ARBA00004370"/>
    </source>
</evidence>
<proteinExistence type="inferred from homology"/>
<evidence type="ECO:0000256" key="5">
    <source>
        <dbReference type="SAM" id="Coils"/>
    </source>
</evidence>
<organism evidence="10 11">
    <name type="scientific">Marichromatium gracile</name>
    <name type="common">Chromatium gracile</name>
    <dbReference type="NCBI Taxonomy" id="1048"/>
    <lineage>
        <taxon>Bacteria</taxon>
        <taxon>Pseudomonadati</taxon>
        <taxon>Pseudomonadota</taxon>
        <taxon>Gammaproteobacteria</taxon>
        <taxon>Chromatiales</taxon>
        <taxon>Chromatiaceae</taxon>
        <taxon>Marichromatium</taxon>
    </lineage>
</organism>
<keyword evidence="7" id="KW-0812">Transmembrane</keyword>
<evidence type="ECO:0000256" key="6">
    <source>
        <dbReference type="SAM" id="MobiDB-lite"/>
    </source>
</evidence>
<feature type="coiled-coil region" evidence="5">
    <location>
        <begin position="414"/>
        <end position="444"/>
    </location>
</feature>
<evidence type="ECO:0000259" key="8">
    <source>
        <dbReference type="PROSITE" id="PS50111"/>
    </source>
</evidence>
<evidence type="ECO:0000256" key="2">
    <source>
        <dbReference type="ARBA" id="ARBA00023224"/>
    </source>
</evidence>
<dbReference type="Pfam" id="PF00015">
    <property type="entry name" value="MCPsignal"/>
    <property type="match status" value="1"/>
</dbReference>
<keyword evidence="7" id="KW-0472">Membrane</keyword>
<dbReference type="InterPro" id="IPR004090">
    <property type="entry name" value="Chemotax_Me-accpt_rcpt"/>
</dbReference>
<dbReference type="InterPro" id="IPR003660">
    <property type="entry name" value="HAMP_dom"/>
</dbReference>
<dbReference type="EMBL" id="SMDC01000006">
    <property type="protein sequence ID" value="TCW35530.1"/>
    <property type="molecule type" value="Genomic_DNA"/>
</dbReference>
<protein>
    <submittedName>
        <fullName evidence="10">Methyl-accepting chemotaxis protein</fullName>
    </submittedName>
</protein>
<feature type="domain" description="HAMP" evidence="9">
    <location>
        <begin position="207"/>
        <end position="261"/>
    </location>
</feature>
<name>A0A4V2W9I3_MARGR</name>
<dbReference type="GO" id="GO:0016020">
    <property type="term" value="C:membrane"/>
    <property type="evidence" value="ECO:0007669"/>
    <property type="project" value="UniProtKB-SubCell"/>
</dbReference>